<reference evidence="2 3" key="1">
    <citation type="submission" date="2019-05" db="EMBL/GenBank/DDBJ databases">
        <title>Another draft genome of Portunus trituberculatus and its Hox gene families provides insights of decapod evolution.</title>
        <authorList>
            <person name="Jeong J.-H."/>
            <person name="Song I."/>
            <person name="Kim S."/>
            <person name="Choi T."/>
            <person name="Kim D."/>
            <person name="Ryu S."/>
            <person name="Kim W."/>
        </authorList>
    </citation>
    <scope>NUCLEOTIDE SEQUENCE [LARGE SCALE GENOMIC DNA]</scope>
    <source>
        <tissue evidence="2">Muscle</tissue>
    </source>
</reference>
<dbReference type="AlphaFoldDB" id="A0A5B7J4Q2"/>
<gene>
    <name evidence="2" type="ORF">E2C01_086159</name>
</gene>
<name>A0A5B7J4Q2_PORTR</name>
<keyword evidence="3" id="KW-1185">Reference proteome</keyword>
<feature type="compositionally biased region" description="Basic and acidic residues" evidence="1">
    <location>
        <begin position="61"/>
        <end position="72"/>
    </location>
</feature>
<feature type="region of interest" description="Disordered" evidence="1">
    <location>
        <begin position="1"/>
        <end position="72"/>
    </location>
</feature>
<feature type="compositionally biased region" description="Basic and acidic residues" evidence="1">
    <location>
        <begin position="33"/>
        <end position="53"/>
    </location>
</feature>
<proteinExistence type="predicted"/>
<accession>A0A5B7J4Q2</accession>
<evidence type="ECO:0000313" key="2">
    <source>
        <dbReference type="EMBL" id="MPC91142.1"/>
    </source>
</evidence>
<organism evidence="2 3">
    <name type="scientific">Portunus trituberculatus</name>
    <name type="common">Swimming crab</name>
    <name type="synonym">Neptunus trituberculatus</name>
    <dbReference type="NCBI Taxonomy" id="210409"/>
    <lineage>
        <taxon>Eukaryota</taxon>
        <taxon>Metazoa</taxon>
        <taxon>Ecdysozoa</taxon>
        <taxon>Arthropoda</taxon>
        <taxon>Crustacea</taxon>
        <taxon>Multicrustacea</taxon>
        <taxon>Malacostraca</taxon>
        <taxon>Eumalacostraca</taxon>
        <taxon>Eucarida</taxon>
        <taxon>Decapoda</taxon>
        <taxon>Pleocyemata</taxon>
        <taxon>Brachyura</taxon>
        <taxon>Eubrachyura</taxon>
        <taxon>Portunoidea</taxon>
        <taxon>Portunidae</taxon>
        <taxon>Portuninae</taxon>
        <taxon>Portunus</taxon>
    </lineage>
</organism>
<feature type="compositionally biased region" description="Basic and acidic residues" evidence="1">
    <location>
        <begin position="1"/>
        <end position="20"/>
    </location>
</feature>
<comment type="caution">
    <text evidence="2">The sequence shown here is derived from an EMBL/GenBank/DDBJ whole genome shotgun (WGS) entry which is preliminary data.</text>
</comment>
<dbReference type="Proteomes" id="UP000324222">
    <property type="component" value="Unassembled WGS sequence"/>
</dbReference>
<evidence type="ECO:0000256" key="1">
    <source>
        <dbReference type="SAM" id="MobiDB-lite"/>
    </source>
</evidence>
<protein>
    <submittedName>
        <fullName evidence="2">Uncharacterized protein</fullName>
    </submittedName>
</protein>
<evidence type="ECO:0000313" key="3">
    <source>
        <dbReference type="Proteomes" id="UP000324222"/>
    </source>
</evidence>
<dbReference type="EMBL" id="VSRR010086727">
    <property type="protein sequence ID" value="MPC91142.1"/>
    <property type="molecule type" value="Genomic_DNA"/>
</dbReference>
<sequence length="72" mass="8469">MKSVKRNEGRRWKNGDERMKTKGQMGLQGQETEMGRRKEREIEWVTKREKAKTVEGTSVGRTKEEDGYKSVH</sequence>